<dbReference type="InterPro" id="IPR021858">
    <property type="entry name" value="Fun_TF"/>
</dbReference>
<reference evidence="3" key="3">
    <citation type="submission" date="2025-04" db="UniProtKB">
        <authorList>
            <consortium name="RefSeq"/>
        </authorList>
    </citation>
    <scope>IDENTIFICATION</scope>
    <source>
        <strain evidence="3">CBS 304.34</strain>
    </source>
</reference>
<reference evidence="1 3" key="1">
    <citation type="journal article" date="2020" name="Stud. Mycol.">
        <title>101 Dothideomycetes genomes: a test case for predicting lifestyles and emergence of pathogens.</title>
        <authorList>
            <person name="Haridas S."/>
            <person name="Albert R."/>
            <person name="Binder M."/>
            <person name="Bloem J."/>
            <person name="Labutti K."/>
            <person name="Salamov A."/>
            <person name="Andreopoulos B."/>
            <person name="Baker S."/>
            <person name="Barry K."/>
            <person name="Bills G."/>
            <person name="Bluhm B."/>
            <person name="Cannon C."/>
            <person name="Castanera R."/>
            <person name="Culley D."/>
            <person name="Daum C."/>
            <person name="Ezra D."/>
            <person name="Gonzalez J."/>
            <person name="Henrissat B."/>
            <person name="Kuo A."/>
            <person name="Liang C."/>
            <person name="Lipzen A."/>
            <person name="Lutzoni F."/>
            <person name="Magnuson J."/>
            <person name="Mondo S."/>
            <person name="Nolan M."/>
            <person name="Ohm R."/>
            <person name="Pangilinan J."/>
            <person name="Park H.-J."/>
            <person name="Ramirez L."/>
            <person name="Alfaro M."/>
            <person name="Sun H."/>
            <person name="Tritt A."/>
            <person name="Yoshinaga Y."/>
            <person name="Zwiers L.-H."/>
            <person name="Turgeon B."/>
            <person name="Goodwin S."/>
            <person name="Spatafora J."/>
            <person name="Crous P."/>
            <person name="Grigoriev I."/>
        </authorList>
    </citation>
    <scope>NUCLEOTIDE SEQUENCE</scope>
    <source>
        <strain evidence="1 3">CBS 304.34</strain>
    </source>
</reference>
<evidence type="ECO:0008006" key="4">
    <source>
        <dbReference type="Google" id="ProtNLM"/>
    </source>
</evidence>
<sequence>MPTPADRAWFDSSLPSTHVALRSDMRLLMTFLDGSDLATLIDTEPVYQEPVDVTEPGMWGGNQNGASYLDSDVAMLQIAALRRLQQHVDKLGSETYYGKELFQRGMQTLAIMTQLVSLEVFSFVEGHWETHLQAARTLLGMFQNKWAPELFAENAGVSSAGETLSNQCSTQDLKALEYFITSFVWVDIIANATHGPPPFDPRHFNYAPLLRNGSLTPQQTMGCQSCIMKAITEKCTNRRRLFERTTASSTSYEAE</sequence>
<dbReference type="Proteomes" id="UP000504636">
    <property type="component" value="Unplaced"/>
</dbReference>
<evidence type="ECO:0000313" key="3">
    <source>
        <dbReference type="RefSeq" id="XP_033574971.1"/>
    </source>
</evidence>
<keyword evidence="2" id="KW-1185">Reference proteome</keyword>
<gene>
    <name evidence="1 3" type="ORF">BDZ99DRAFT_572879</name>
</gene>
<evidence type="ECO:0000313" key="2">
    <source>
        <dbReference type="Proteomes" id="UP000504636"/>
    </source>
</evidence>
<dbReference type="RefSeq" id="XP_033574971.1">
    <property type="nucleotide sequence ID" value="XM_033728240.1"/>
</dbReference>
<organism evidence="1">
    <name type="scientific">Mytilinidion resinicola</name>
    <dbReference type="NCBI Taxonomy" id="574789"/>
    <lineage>
        <taxon>Eukaryota</taxon>
        <taxon>Fungi</taxon>
        <taxon>Dikarya</taxon>
        <taxon>Ascomycota</taxon>
        <taxon>Pezizomycotina</taxon>
        <taxon>Dothideomycetes</taxon>
        <taxon>Pleosporomycetidae</taxon>
        <taxon>Mytilinidiales</taxon>
        <taxon>Mytilinidiaceae</taxon>
        <taxon>Mytilinidion</taxon>
    </lineage>
</organism>
<proteinExistence type="predicted"/>
<dbReference type="Pfam" id="PF11951">
    <property type="entry name" value="Fungal_trans_2"/>
    <property type="match status" value="1"/>
</dbReference>
<evidence type="ECO:0000313" key="1">
    <source>
        <dbReference type="EMBL" id="KAF2808007.1"/>
    </source>
</evidence>
<name>A0A6A6YJA9_9PEZI</name>
<dbReference type="AlphaFoldDB" id="A0A6A6YJA9"/>
<dbReference type="EMBL" id="MU003704">
    <property type="protein sequence ID" value="KAF2808007.1"/>
    <property type="molecule type" value="Genomic_DNA"/>
</dbReference>
<reference evidence="3" key="2">
    <citation type="submission" date="2020-04" db="EMBL/GenBank/DDBJ databases">
        <authorList>
            <consortium name="NCBI Genome Project"/>
        </authorList>
    </citation>
    <scope>NUCLEOTIDE SEQUENCE</scope>
    <source>
        <strain evidence="3">CBS 304.34</strain>
    </source>
</reference>
<accession>A0A6A6YJA9</accession>
<dbReference type="GeneID" id="54469133"/>
<protein>
    <recommendedName>
        <fullName evidence="4">Transcription factor domain-containing protein</fullName>
    </recommendedName>
</protein>
<dbReference type="OrthoDB" id="5213892at2759"/>